<reference evidence="1 2" key="2">
    <citation type="journal article" date="2015" name="Biomed. Res. Int.">
        <title>Effects of Arsenite Resistance on the Growth and Functional Gene Expression of Leptospirillum ferriphilum and Acidithiobacillus thiooxidans in Pure Culture and Coculture.</title>
        <authorList>
            <person name="Jiang H."/>
            <person name="Liang Y."/>
            <person name="Yin H."/>
            <person name="Xiao Y."/>
            <person name="Guo X."/>
            <person name="Xu Y."/>
            <person name="Hu Q."/>
            <person name="Liu H."/>
            <person name="Liu X."/>
        </authorList>
    </citation>
    <scope>NUCLEOTIDE SEQUENCE [LARGE SCALE GENOMIC DNA]</scope>
    <source>
        <strain evidence="1 2">YSK</strain>
    </source>
</reference>
<sequence length="94" mass="10393">MKQLIGNVLNGTIGFLETIRDQSKELIEKGEKNNGPFAKIVHKAFSGEGASGQQKTSPWIEKTLHAMNIATKDDLESLRREWERKNSAGADGKP</sequence>
<proteinExistence type="predicted"/>
<dbReference type="SMR" id="A0A059Y2D6"/>
<dbReference type="HOGENOM" id="CLU_2382599_0_0_0"/>
<evidence type="ECO:0000313" key="1">
    <source>
        <dbReference type="EMBL" id="AIA31652.1"/>
    </source>
</evidence>
<keyword evidence="2" id="KW-1185">Reference proteome</keyword>
<reference evidence="2" key="1">
    <citation type="submission" date="2014-02" db="EMBL/GenBank/DDBJ databases">
        <title>Complete genome sequence and comparative genomic analysis of the nitrogen-fixing bacterium Leptospirillum ferriphilum YSK.</title>
        <authorList>
            <person name="Guo X."/>
            <person name="Yin H."/>
            <person name="Liang Y."/>
            <person name="Hu Q."/>
            <person name="Ma L."/>
            <person name="Xiao Y."/>
            <person name="Zhang X."/>
            <person name="Qiu G."/>
            <person name="Liu X."/>
        </authorList>
    </citation>
    <scope>NUCLEOTIDE SEQUENCE [LARGE SCALE GENOMIC DNA]</scope>
    <source>
        <strain evidence="2">YSK</strain>
    </source>
</reference>
<dbReference type="RefSeq" id="WP_014960860.1">
    <property type="nucleotide sequence ID" value="NZ_CP007243.1"/>
</dbReference>
<name>A0A059Y2D6_9BACT</name>
<gene>
    <name evidence="1" type="ORF">Y981_05155</name>
</gene>
<dbReference type="AlphaFoldDB" id="A0A059Y2D6"/>
<dbReference type="EMBL" id="CP007243">
    <property type="protein sequence ID" value="AIA31652.1"/>
    <property type="molecule type" value="Genomic_DNA"/>
</dbReference>
<evidence type="ECO:0000313" key="2">
    <source>
        <dbReference type="Proteomes" id="UP000027059"/>
    </source>
</evidence>
<dbReference type="OrthoDB" id="9871800at2"/>
<organism evidence="1 2">
    <name type="scientific">Leptospirillum ferriphilum YSK</name>
    <dbReference type="NCBI Taxonomy" id="1441628"/>
    <lineage>
        <taxon>Bacteria</taxon>
        <taxon>Pseudomonadati</taxon>
        <taxon>Nitrospirota</taxon>
        <taxon>Nitrospiria</taxon>
        <taxon>Nitrospirales</taxon>
        <taxon>Nitrospiraceae</taxon>
        <taxon>Leptospirillum</taxon>
    </lineage>
</organism>
<dbReference type="KEGG" id="lfp:Y981_05155"/>
<accession>A0A059Y2D6</accession>
<dbReference type="Proteomes" id="UP000027059">
    <property type="component" value="Chromosome"/>
</dbReference>
<protein>
    <submittedName>
        <fullName evidence="1">Uncharacterized protein</fullName>
    </submittedName>
</protein>